<dbReference type="Pfam" id="PF01740">
    <property type="entry name" value="STAS"/>
    <property type="match status" value="1"/>
</dbReference>
<dbReference type="InterPro" id="IPR036513">
    <property type="entry name" value="STAS_dom_sf"/>
</dbReference>
<reference evidence="3 4" key="1">
    <citation type="submission" date="2019-02" db="EMBL/GenBank/DDBJ databases">
        <title>Genomic Encyclopedia of Type Strains, Phase IV (KMG-IV): sequencing the most valuable type-strain genomes for metagenomic binning, comparative biology and taxonomic classification.</title>
        <authorList>
            <person name="Goeker M."/>
        </authorList>
    </citation>
    <scope>NUCLEOTIDE SEQUENCE [LARGE SCALE GENOMIC DNA]</scope>
    <source>
        <strain evidence="3 4">DSM 21223</strain>
    </source>
</reference>
<keyword evidence="4" id="KW-1185">Reference proteome</keyword>
<dbReference type="SUPFAM" id="SSF52091">
    <property type="entry name" value="SpoIIaa-like"/>
    <property type="match status" value="1"/>
</dbReference>
<sequence>MIFSLFKKSREDNKVPEARMVKVPAPTPAAAPQPAGAPAAPAAAPLETPSKAAPAVDSMSLDFTGFSLGDLESGGIELDNESDPLEAVVEQAAVLYANGQEGVAKATLEDAVGRYRSGPTAIRLWMMLFDFYQLHGDKAAFENLELDFARIFERSPPAWCDTKKAEAVVAGGTPTTLFKGAMEGSNHAAFGILADALEKNQKQRLDLSKVQQLDDAGAERFLKLLQQSAKRKQVLELAGIEALEGLLAAAAVTGKAENPQCWLLQLELLQRAGRQEQFEERAVDYAVTFEVSPPSWDPARVQATPVAAAQCPDCTDGSEGDEAYRLSGELKNARFNDLKDFAESRDPVVLDFTAVVRIDFVSAGALVNMLTPCKSAGKAVIIRNTNRLVFELLAVVGVNAVARIEPARK</sequence>
<feature type="compositionally biased region" description="Low complexity" evidence="1">
    <location>
        <begin position="32"/>
        <end position="45"/>
    </location>
</feature>
<dbReference type="Proteomes" id="UP000292136">
    <property type="component" value="Unassembled WGS sequence"/>
</dbReference>
<evidence type="ECO:0000313" key="4">
    <source>
        <dbReference type="Proteomes" id="UP000292136"/>
    </source>
</evidence>
<feature type="region of interest" description="Disordered" evidence="1">
    <location>
        <begin position="26"/>
        <end position="50"/>
    </location>
</feature>
<comment type="caution">
    <text evidence="3">The sequence shown here is derived from an EMBL/GenBank/DDBJ whole genome shotgun (WGS) entry which is preliminary data.</text>
</comment>
<name>A0ABY0IQI0_9RHOO</name>
<evidence type="ECO:0000259" key="2">
    <source>
        <dbReference type="PROSITE" id="PS50801"/>
    </source>
</evidence>
<accession>A0ABY0IQI0</accession>
<dbReference type="InterPro" id="IPR002645">
    <property type="entry name" value="STAS_dom"/>
</dbReference>
<proteinExistence type="predicted"/>
<dbReference type="RefSeq" id="WP_014235693.1">
    <property type="nucleotide sequence ID" value="NZ_SHKM01000002.1"/>
</dbReference>
<evidence type="ECO:0000313" key="3">
    <source>
        <dbReference type="EMBL" id="RZT76668.1"/>
    </source>
</evidence>
<dbReference type="EMBL" id="SHKM01000002">
    <property type="protein sequence ID" value="RZT76668.1"/>
    <property type="molecule type" value="Genomic_DNA"/>
</dbReference>
<organism evidence="3 4">
    <name type="scientific">Azospira oryzae</name>
    <dbReference type="NCBI Taxonomy" id="146939"/>
    <lineage>
        <taxon>Bacteria</taxon>
        <taxon>Pseudomonadati</taxon>
        <taxon>Pseudomonadota</taxon>
        <taxon>Betaproteobacteria</taxon>
        <taxon>Rhodocyclales</taxon>
        <taxon>Rhodocyclaceae</taxon>
        <taxon>Azospira</taxon>
    </lineage>
</organism>
<feature type="domain" description="STAS" evidence="2">
    <location>
        <begin position="348"/>
        <end position="409"/>
    </location>
</feature>
<protein>
    <submittedName>
        <fullName evidence="3">Anti-anti-sigma regulatory factor</fullName>
    </submittedName>
</protein>
<evidence type="ECO:0000256" key="1">
    <source>
        <dbReference type="SAM" id="MobiDB-lite"/>
    </source>
</evidence>
<dbReference type="Gene3D" id="3.30.750.24">
    <property type="entry name" value="STAS domain"/>
    <property type="match status" value="1"/>
</dbReference>
<gene>
    <name evidence="3" type="ORF">EV678_2547</name>
</gene>
<dbReference type="PROSITE" id="PS50801">
    <property type="entry name" value="STAS"/>
    <property type="match status" value="1"/>
</dbReference>